<dbReference type="Proteomes" id="UP000239560">
    <property type="component" value="Unassembled WGS sequence"/>
</dbReference>
<dbReference type="GO" id="GO:0016020">
    <property type="term" value="C:membrane"/>
    <property type="evidence" value="ECO:0007669"/>
    <property type="project" value="UniProtKB-SubCell"/>
</dbReference>
<evidence type="ECO:0000256" key="2">
    <source>
        <dbReference type="ARBA" id="ARBA00022692"/>
    </source>
</evidence>
<keyword evidence="3 6" id="KW-1133">Transmembrane helix</keyword>
<feature type="region of interest" description="Disordered" evidence="5">
    <location>
        <begin position="145"/>
        <end position="165"/>
    </location>
</feature>
<organism evidence="7 8">
    <name type="scientific">Rhodotorula toruloides</name>
    <name type="common">Yeast</name>
    <name type="synonym">Rhodosporidium toruloides</name>
    <dbReference type="NCBI Taxonomy" id="5286"/>
    <lineage>
        <taxon>Eukaryota</taxon>
        <taxon>Fungi</taxon>
        <taxon>Dikarya</taxon>
        <taxon>Basidiomycota</taxon>
        <taxon>Pucciniomycotina</taxon>
        <taxon>Microbotryomycetes</taxon>
        <taxon>Sporidiobolales</taxon>
        <taxon>Sporidiobolaceae</taxon>
        <taxon>Rhodotorula</taxon>
    </lineage>
</organism>
<evidence type="ECO:0000256" key="5">
    <source>
        <dbReference type="SAM" id="MobiDB-lite"/>
    </source>
</evidence>
<dbReference type="InterPro" id="IPR007941">
    <property type="entry name" value="DUF726"/>
</dbReference>
<dbReference type="OrthoDB" id="277931at2759"/>
<feature type="compositionally biased region" description="Low complexity" evidence="5">
    <location>
        <begin position="59"/>
        <end position="75"/>
    </location>
</feature>
<evidence type="ECO:0008006" key="9">
    <source>
        <dbReference type="Google" id="ProtNLM"/>
    </source>
</evidence>
<evidence type="ECO:0000256" key="6">
    <source>
        <dbReference type="SAM" id="Phobius"/>
    </source>
</evidence>
<evidence type="ECO:0000256" key="3">
    <source>
        <dbReference type="ARBA" id="ARBA00022989"/>
    </source>
</evidence>
<dbReference type="PANTHER" id="PTHR17920:SF23">
    <property type="entry name" value="DUF726-DOMAIN-CONTAINING PROTEIN"/>
    <property type="match status" value="1"/>
</dbReference>
<evidence type="ECO:0000313" key="8">
    <source>
        <dbReference type="Proteomes" id="UP000239560"/>
    </source>
</evidence>
<feature type="compositionally biased region" description="Basic and acidic residues" evidence="5">
    <location>
        <begin position="692"/>
        <end position="718"/>
    </location>
</feature>
<feature type="compositionally biased region" description="Basic and acidic residues" evidence="5">
    <location>
        <begin position="145"/>
        <end position="154"/>
    </location>
</feature>
<feature type="compositionally biased region" description="Basic and acidic residues" evidence="5">
    <location>
        <begin position="646"/>
        <end position="685"/>
    </location>
</feature>
<feature type="transmembrane region" description="Helical" evidence="6">
    <location>
        <begin position="341"/>
        <end position="374"/>
    </location>
</feature>
<feature type="region of interest" description="Disordered" evidence="5">
    <location>
        <begin position="214"/>
        <end position="233"/>
    </location>
</feature>
<dbReference type="EMBL" id="LCTV02000010">
    <property type="protein sequence ID" value="PRQ72226.1"/>
    <property type="molecule type" value="Genomic_DNA"/>
</dbReference>
<sequence length="718" mass="76921">MSARDDQLESHVATFDPGLKLFVAIAAKISTLHALAGRYTQHLTLEDLSPPSTPPAESPSPSGSSTPSSSSQRTPPHGPKPWDTLLAQRQLDAEQERVKVLMKATIAQSVHWLTLVCAHFEVEMAQLPEEPGEGTRLETVLDDGPAHVGEKVEKEEEGEEERRRRREKLEWEVVWELVLVSLGLVSAGQQAEEPDQKKKSGGVNAAAAKVGGLFSSSSSKETPAKPDDKGALPPLNYTALSRSLVICTADILGIPSQTVQDVEHTIAQFLYFQLQAANEEDKKAGEKKGDVEWDEAAKEYREKAARKNSTLKWAATGAGFILGGVAIGLTGGLAAPALAPVLAGTFGIAAFSGAGGAVLIGTLLGLGGGGLAGYRTHRRMKGLEDVRFEPIKDEDAHEMPQIPSLTATIVASGFLLDLKDSVDPWRPYVKSSRVDAYALKADPQTFLEAGRSLDKFVKNKLVTMGGIEVIKRTALAAVYAGVALPLTVFNSATTAFDSDFTRCREKAKKAGVLLAEILEKEVQGKRPVVLIGYGPGASLIFSCLLHLHELQLGHLVYSAILISLPEAPSPVKWASARSVVAHELVNVWSGNDFVLGIAARLYTLSTRIAGLRPARVEGITDIDASDLLTAGHLDLRHKLPQILERVTSKRDEQPAPAPPEKEMEGLSVVEKKARAREDVSARADAVEGEGTQEAKEQAEKLKAQVEEKAGEADGGGKA</sequence>
<reference evidence="7 8" key="1">
    <citation type="journal article" date="2018" name="Elife">
        <title>Functional genomics of lipid metabolism in the oleaginous yeast Rhodosporidium toruloides.</title>
        <authorList>
            <person name="Coradetti S.T."/>
            <person name="Pinel D."/>
            <person name="Geiselman G."/>
            <person name="Ito M."/>
            <person name="Mondo S."/>
            <person name="Reilly M.C."/>
            <person name="Cheng Y.F."/>
            <person name="Bauer S."/>
            <person name="Grigoriev I."/>
            <person name="Gladden J.M."/>
            <person name="Simmons B.A."/>
            <person name="Brem R."/>
            <person name="Arkin A.P."/>
            <person name="Skerker J.M."/>
        </authorList>
    </citation>
    <scope>NUCLEOTIDE SEQUENCE [LARGE SCALE GENOMIC DNA]</scope>
    <source>
        <strain evidence="7 8">NBRC 0880</strain>
    </source>
</reference>
<protein>
    <recommendedName>
        <fullName evidence="9">DUF726-domain-containing protein</fullName>
    </recommendedName>
</protein>
<evidence type="ECO:0000256" key="1">
    <source>
        <dbReference type="ARBA" id="ARBA00004141"/>
    </source>
</evidence>
<comment type="subcellular location">
    <subcellularLocation>
        <location evidence="1">Membrane</location>
        <topology evidence="1">Multi-pass membrane protein</topology>
    </subcellularLocation>
</comment>
<comment type="caution">
    <text evidence="7">The sequence shown here is derived from an EMBL/GenBank/DDBJ whole genome shotgun (WGS) entry which is preliminary data.</text>
</comment>
<dbReference type="Pfam" id="PF05277">
    <property type="entry name" value="DUF726"/>
    <property type="match status" value="1"/>
</dbReference>
<feature type="region of interest" description="Disordered" evidence="5">
    <location>
        <begin position="646"/>
        <end position="718"/>
    </location>
</feature>
<dbReference type="PANTHER" id="PTHR17920">
    <property type="entry name" value="TRANSMEMBRANE AND COILED-COIL DOMAIN-CONTAINING PROTEIN 4 TMCO4"/>
    <property type="match status" value="1"/>
</dbReference>
<name>A0A2T0A2J8_RHOTO</name>
<keyword evidence="2 6" id="KW-0812">Transmembrane</keyword>
<keyword evidence="4 6" id="KW-0472">Membrane</keyword>
<feature type="transmembrane region" description="Helical" evidence="6">
    <location>
        <begin position="313"/>
        <end position="335"/>
    </location>
</feature>
<dbReference type="AlphaFoldDB" id="A0A2T0A2J8"/>
<proteinExistence type="predicted"/>
<feature type="region of interest" description="Disordered" evidence="5">
    <location>
        <begin position="45"/>
        <end position="83"/>
    </location>
</feature>
<accession>A0A2T0A2J8</accession>
<gene>
    <name evidence="7" type="ORF">AAT19DRAFT_9565</name>
</gene>
<evidence type="ECO:0000313" key="7">
    <source>
        <dbReference type="EMBL" id="PRQ72226.1"/>
    </source>
</evidence>
<evidence type="ECO:0000256" key="4">
    <source>
        <dbReference type="ARBA" id="ARBA00023136"/>
    </source>
</evidence>